<sequence>MIRPGVRTFVVTKQERAHYHRGFPPPLPPRTLPAAPVSTVVAARVPPPSRWKSLDLVPRLQARMPKAGWVRPEQADHPSPAAAAKETVGTGIRYLLPGMPVKRMSSSLAVTRGLGGMTTEGYAHHMRMTAPTQPASAC</sequence>
<dbReference type="AlphaFoldDB" id="A0AAX4IMA6"/>
<dbReference type="KEGG" id="cdet:87945558"/>
<evidence type="ECO:0000313" key="1">
    <source>
        <dbReference type="EMBL" id="WQF84041.1"/>
    </source>
</evidence>
<dbReference type="RefSeq" id="XP_062781265.1">
    <property type="nucleotide sequence ID" value="XM_062925214.1"/>
</dbReference>
<gene>
    <name evidence="1" type="ORF">CDEST_09055</name>
</gene>
<organism evidence="1 2">
    <name type="scientific">Colletotrichum destructivum</name>
    <dbReference type="NCBI Taxonomy" id="34406"/>
    <lineage>
        <taxon>Eukaryota</taxon>
        <taxon>Fungi</taxon>
        <taxon>Dikarya</taxon>
        <taxon>Ascomycota</taxon>
        <taxon>Pezizomycotina</taxon>
        <taxon>Sordariomycetes</taxon>
        <taxon>Hypocreomycetidae</taxon>
        <taxon>Glomerellales</taxon>
        <taxon>Glomerellaceae</taxon>
        <taxon>Colletotrichum</taxon>
        <taxon>Colletotrichum destructivum species complex</taxon>
    </lineage>
</organism>
<protein>
    <submittedName>
        <fullName evidence="1">Uncharacterized protein</fullName>
    </submittedName>
</protein>
<keyword evidence="2" id="KW-1185">Reference proteome</keyword>
<accession>A0AAX4IMA6</accession>
<reference evidence="2" key="1">
    <citation type="journal article" date="2023" name="bioRxiv">
        <title>Complete genome of the Medicago anthracnose fungus, Colletotrichum destructivum, reveals a mini-chromosome-like region within a core chromosome.</title>
        <authorList>
            <person name="Lapalu N."/>
            <person name="Simon A."/>
            <person name="Lu A."/>
            <person name="Plaumann P.-L."/>
            <person name="Amselem J."/>
            <person name="Pigne S."/>
            <person name="Auger A."/>
            <person name="Koch C."/>
            <person name="Dallery J.-F."/>
            <person name="O'Connell R.J."/>
        </authorList>
    </citation>
    <scope>NUCLEOTIDE SEQUENCE [LARGE SCALE GENOMIC DNA]</scope>
    <source>
        <strain evidence="2">CBS 520.97</strain>
    </source>
</reference>
<proteinExistence type="predicted"/>
<dbReference type="Proteomes" id="UP001322277">
    <property type="component" value="Chromosome 5"/>
</dbReference>
<dbReference type="EMBL" id="CP137309">
    <property type="protein sequence ID" value="WQF84041.1"/>
    <property type="molecule type" value="Genomic_DNA"/>
</dbReference>
<name>A0AAX4IMA6_9PEZI</name>
<evidence type="ECO:0000313" key="2">
    <source>
        <dbReference type="Proteomes" id="UP001322277"/>
    </source>
</evidence>
<dbReference type="GeneID" id="87945558"/>